<protein>
    <submittedName>
        <fullName evidence="1">Uncharacterized protein</fullName>
    </submittedName>
</protein>
<keyword evidence="2" id="KW-1185">Reference proteome</keyword>
<dbReference type="AlphaFoldDB" id="A0AAD9WM50"/>
<organism evidence="1 2">
    <name type="scientific">Dipteronia dyeriana</name>
    <dbReference type="NCBI Taxonomy" id="168575"/>
    <lineage>
        <taxon>Eukaryota</taxon>
        <taxon>Viridiplantae</taxon>
        <taxon>Streptophyta</taxon>
        <taxon>Embryophyta</taxon>
        <taxon>Tracheophyta</taxon>
        <taxon>Spermatophyta</taxon>
        <taxon>Magnoliopsida</taxon>
        <taxon>eudicotyledons</taxon>
        <taxon>Gunneridae</taxon>
        <taxon>Pentapetalae</taxon>
        <taxon>rosids</taxon>
        <taxon>malvids</taxon>
        <taxon>Sapindales</taxon>
        <taxon>Sapindaceae</taxon>
        <taxon>Hippocastanoideae</taxon>
        <taxon>Acereae</taxon>
        <taxon>Dipteronia</taxon>
    </lineage>
</organism>
<evidence type="ECO:0000313" key="1">
    <source>
        <dbReference type="EMBL" id="KAK2635100.1"/>
    </source>
</evidence>
<evidence type="ECO:0000313" key="2">
    <source>
        <dbReference type="Proteomes" id="UP001280121"/>
    </source>
</evidence>
<comment type="caution">
    <text evidence="1">The sequence shown here is derived from an EMBL/GenBank/DDBJ whole genome shotgun (WGS) entry which is preliminary data.</text>
</comment>
<dbReference type="EMBL" id="JANJYI010000009">
    <property type="protein sequence ID" value="KAK2635100.1"/>
    <property type="molecule type" value="Genomic_DNA"/>
</dbReference>
<dbReference type="Proteomes" id="UP001280121">
    <property type="component" value="Unassembled WGS sequence"/>
</dbReference>
<reference evidence="1" key="1">
    <citation type="journal article" date="2023" name="Plant J.">
        <title>Genome sequences and population genomics provide insights into the demographic history, inbreeding, and mutation load of two 'living fossil' tree species of Dipteronia.</title>
        <authorList>
            <person name="Feng Y."/>
            <person name="Comes H.P."/>
            <person name="Chen J."/>
            <person name="Zhu S."/>
            <person name="Lu R."/>
            <person name="Zhang X."/>
            <person name="Li P."/>
            <person name="Qiu J."/>
            <person name="Olsen K.M."/>
            <person name="Qiu Y."/>
        </authorList>
    </citation>
    <scope>NUCLEOTIDE SEQUENCE</scope>
    <source>
        <strain evidence="1">KIB01</strain>
    </source>
</reference>
<proteinExistence type="predicted"/>
<name>A0AAD9WM50_9ROSI</name>
<sequence length="101" mass="11840">MGNGESPMMEMGLQLSIADEWRPILGIQSFDPSIDEQSAGRSARLQVTQIECRKRRLIRWRKLRLNNITPWTTWLLKLPSVTFGYSTKRELTFRNMVRLSE</sequence>
<gene>
    <name evidence="1" type="ORF">Ddye_029892</name>
</gene>
<accession>A0AAD9WM50</accession>